<dbReference type="Pfam" id="PF00563">
    <property type="entry name" value="EAL"/>
    <property type="match status" value="1"/>
</dbReference>
<gene>
    <name evidence="2" type="ORF">FC82_GL003171</name>
</gene>
<dbReference type="InterPro" id="IPR035919">
    <property type="entry name" value="EAL_sf"/>
</dbReference>
<dbReference type="SUPFAM" id="SSF141868">
    <property type="entry name" value="EAL domain-like"/>
    <property type="match status" value="1"/>
</dbReference>
<evidence type="ECO:0000259" key="1">
    <source>
        <dbReference type="PROSITE" id="PS50883"/>
    </source>
</evidence>
<dbReference type="PANTHER" id="PTHR33121:SF70">
    <property type="entry name" value="SIGNALING PROTEIN YKOW"/>
    <property type="match status" value="1"/>
</dbReference>
<feature type="domain" description="EAL" evidence="1">
    <location>
        <begin position="1"/>
        <end position="221"/>
    </location>
</feature>
<name>A0A0R2B6M9_SECCO</name>
<dbReference type="Proteomes" id="UP000051845">
    <property type="component" value="Unassembled WGS sequence"/>
</dbReference>
<dbReference type="AlphaFoldDB" id="A0A0R2B6M9"/>
<comment type="caution">
    <text evidence="2">The sequence shown here is derived from an EMBL/GenBank/DDBJ whole genome shotgun (WGS) entry which is preliminary data.</text>
</comment>
<dbReference type="SMART" id="SM00052">
    <property type="entry name" value="EAL"/>
    <property type="match status" value="1"/>
</dbReference>
<evidence type="ECO:0000313" key="3">
    <source>
        <dbReference type="Proteomes" id="UP000051845"/>
    </source>
</evidence>
<dbReference type="Gene3D" id="3.20.20.450">
    <property type="entry name" value="EAL domain"/>
    <property type="match status" value="1"/>
</dbReference>
<protein>
    <submittedName>
        <fullName evidence="2">C-di-GMP-specific phosphodiesterase</fullName>
    </submittedName>
</protein>
<accession>A0A0R2B6M9</accession>
<proteinExistence type="predicted"/>
<dbReference type="CDD" id="cd01948">
    <property type="entry name" value="EAL"/>
    <property type="match status" value="1"/>
</dbReference>
<dbReference type="EMBL" id="AYYR01000070">
    <property type="protein sequence ID" value="KRM74768.1"/>
    <property type="molecule type" value="Genomic_DNA"/>
</dbReference>
<dbReference type="PATRIC" id="fig|1423733.4.peg.3294"/>
<dbReference type="InterPro" id="IPR001633">
    <property type="entry name" value="EAL_dom"/>
</dbReference>
<organism evidence="2 3">
    <name type="scientific">Secundilactobacillus collinoides DSM 20515 = JCM 1123</name>
    <dbReference type="NCBI Taxonomy" id="1423733"/>
    <lineage>
        <taxon>Bacteria</taxon>
        <taxon>Bacillati</taxon>
        <taxon>Bacillota</taxon>
        <taxon>Bacilli</taxon>
        <taxon>Lactobacillales</taxon>
        <taxon>Lactobacillaceae</taxon>
        <taxon>Secundilactobacillus</taxon>
    </lineage>
</organism>
<dbReference type="InterPro" id="IPR050706">
    <property type="entry name" value="Cyclic-di-GMP_PDE-like"/>
</dbReference>
<dbReference type="PROSITE" id="PS50883">
    <property type="entry name" value="EAL"/>
    <property type="match status" value="1"/>
</dbReference>
<dbReference type="PANTHER" id="PTHR33121">
    <property type="entry name" value="CYCLIC DI-GMP PHOSPHODIESTERASE PDEF"/>
    <property type="match status" value="1"/>
</dbReference>
<reference evidence="2 3" key="1">
    <citation type="journal article" date="2015" name="Genome Announc.">
        <title>Expanding the biotechnology potential of lactobacilli through comparative genomics of 213 strains and associated genera.</title>
        <authorList>
            <person name="Sun Z."/>
            <person name="Harris H.M."/>
            <person name="McCann A."/>
            <person name="Guo C."/>
            <person name="Argimon S."/>
            <person name="Zhang W."/>
            <person name="Yang X."/>
            <person name="Jeffery I.B."/>
            <person name="Cooney J.C."/>
            <person name="Kagawa T.F."/>
            <person name="Liu W."/>
            <person name="Song Y."/>
            <person name="Salvetti E."/>
            <person name="Wrobel A."/>
            <person name="Rasinkangas P."/>
            <person name="Parkhill J."/>
            <person name="Rea M.C."/>
            <person name="O'Sullivan O."/>
            <person name="Ritari J."/>
            <person name="Douillard F.P."/>
            <person name="Paul Ross R."/>
            <person name="Yang R."/>
            <person name="Briner A.E."/>
            <person name="Felis G.E."/>
            <person name="de Vos W.M."/>
            <person name="Barrangou R."/>
            <person name="Klaenhammer T.R."/>
            <person name="Caufield P.W."/>
            <person name="Cui Y."/>
            <person name="Zhang H."/>
            <person name="O'Toole P.W."/>
        </authorList>
    </citation>
    <scope>NUCLEOTIDE SEQUENCE [LARGE SCALE GENOMIC DNA]</scope>
    <source>
        <strain evidence="2 3">DSM 20515</strain>
    </source>
</reference>
<evidence type="ECO:0000313" key="2">
    <source>
        <dbReference type="EMBL" id="KRM74768.1"/>
    </source>
</evidence>
<sequence length="227" mass="25836">MDRYQNSVVGYETLIREQCDDGHWQLPADFEAIPFDTQLLLLQNVVAKLGTKVHYISVNLNRAQFIDPTTINELISFQQKNRPVRLVAELTEEVLITPQSSQEILASAELLDLSGVQLSLDDVGTGENQLSRIQPLLPYTTEIKFAIQNFRHEGNQALVPAKLYEWNAIAKSYNLRLIVEGIETPQDEELLDRLNIALRQGYFYGKPHLLACQQPFSQTLNSKKIIE</sequence>
<dbReference type="GO" id="GO:0071111">
    <property type="term" value="F:cyclic-guanylate-specific phosphodiesterase activity"/>
    <property type="evidence" value="ECO:0007669"/>
    <property type="project" value="InterPro"/>
</dbReference>